<dbReference type="Pfam" id="PF00069">
    <property type="entry name" value="Pkinase"/>
    <property type="match status" value="1"/>
</dbReference>
<dbReference type="PROSITE" id="PS50011">
    <property type="entry name" value="PROTEIN_KINASE_DOM"/>
    <property type="match status" value="1"/>
</dbReference>
<evidence type="ECO:0000313" key="3">
    <source>
        <dbReference type="EMBL" id="KAF1960951.1"/>
    </source>
</evidence>
<sequence length="309" mass="34774">MHSSARNPQSTSSSSKPGTTHPLLPQKVDPKTYTFFLLHKLNNNRSRYIIQDSEGDIYWGLQSRPLELLSQLQPSVIGQLPRNKLDATQFFPPFCPNAMTKYDQNEADVFVKKQALLSGPDFVYKPRRYFDLTMREVQVAESLSKIAHPNLCKYLGVVVHPKSDRVMGLAYKQYDCDLGAYFNDPNFGHPRLSRAQATLIINSVTSAVEAMHAKYFVHCDIRPPNVFLKLSPAGESDWDESVPAAREIVEVVLGDFDAAVACGEKIELKIAGEAWRPEGVGFGCEAGFGMDRYSLRKLGEWLDRKVCRQ</sequence>
<keyword evidence="4" id="KW-1185">Reference proteome</keyword>
<feature type="compositionally biased region" description="Polar residues" evidence="1">
    <location>
        <begin position="1"/>
        <end position="18"/>
    </location>
</feature>
<reference evidence="3" key="1">
    <citation type="journal article" date="2020" name="Stud. Mycol.">
        <title>101 Dothideomycetes genomes: a test case for predicting lifestyles and emergence of pathogens.</title>
        <authorList>
            <person name="Haridas S."/>
            <person name="Albert R."/>
            <person name="Binder M."/>
            <person name="Bloem J."/>
            <person name="Labutti K."/>
            <person name="Salamov A."/>
            <person name="Andreopoulos B."/>
            <person name="Baker S."/>
            <person name="Barry K."/>
            <person name="Bills G."/>
            <person name="Bluhm B."/>
            <person name="Cannon C."/>
            <person name="Castanera R."/>
            <person name="Culley D."/>
            <person name="Daum C."/>
            <person name="Ezra D."/>
            <person name="Gonzalez J."/>
            <person name="Henrissat B."/>
            <person name="Kuo A."/>
            <person name="Liang C."/>
            <person name="Lipzen A."/>
            <person name="Lutzoni F."/>
            <person name="Magnuson J."/>
            <person name="Mondo S."/>
            <person name="Nolan M."/>
            <person name="Ohm R."/>
            <person name="Pangilinan J."/>
            <person name="Park H.-J."/>
            <person name="Ramirez L."/>
            <person name="Alfaro M."/>
            <person name="Sun H."/>
            <person name="Tritt A."/>
            <person name="Yoshinaga Y."/>
            <person name="Zwiers L.-H."/>
            <person name="Turgeon B."/>
            <person name="Goodwin S."/>
            <person name="Spatafora J."/>
            <person name="Crous P."/>
            <person name="Grigoriev I."/>
        </authorList>
    </citation>
    <scope>NUCLEOTIDE SEQUENCE</scope>
    <source>
        <strain evidence="3">CBS 675.92</strain>
    </source>
</reference>
<protein>
    <recommendedName>
        <fullName evidence="2">Protein kinase domain-containing protein</fullName>
    </recommendedName>
</protein>
<dbReference type="OrthoDB" id="4062651at2759"/>
<evidence type="ECO:0000259" key="2">
    <source>
        <dbReference type="PROSITE" id="PS50011"/>
    </source>
</evidence>
<feature type="domain" description="Protein kinase" evidence="2">
    <location>
        <begin position="66"/>
        <end position="309"/>
    </location>
</feature>
<dbReference type="Proteomes" id="UP000800035">
    <property type="component" value="Unassembled WGS sequence"/>
</dbReference>
<dbReference type="GO" id="GO:0004672">
    <property type="term" value="F:protein kinase activity"/>
    <property type="evidence" value="ECO:0007669"/>
    <property type="project" value="InterPro"/>
</dbReference>
<dbReference type="Gene3D" id="1.10.510.10">
    <property type="entry name" value="Transferase(Phosphotransferase) domain 1"/>
    <property type="match status" value="1"/>
</dbReference>
<dbReference type="InterPro" id="IPR000719">
    <property type="entry name" value="Prot_kinase_dom"/>
</dbReference>
<feature type="region of interest" description="Disordered" evidence="1">
    <location>
        <begin position="1"/>
        <end position="26"/>
    </location>
</feature>
<dbReference type="SUPFAM" id="SSF56112">
    <property type="entry name" value="Protein kinase-like (PK-like)"/>
    <property type="match status" value="1"/>
</dbReference>
<evidence type="ECO:0000256" key="1">
    <source>
        <dbReference type="SAM" id="MobiDB-lite"/>
    </source>
</evidence>
<dbReference type="AlphaFoldDB" id="A0A6A5U7Q9"/>
<gene>
    <name evidence="3" type="ORF">CC80DRAFT_544346</name>
</gene>
<dbReference type="EMBL" id="ML976982">
    <property type="protein sequence ID" value="KAF1960951.1"/>
    <property type="molecule type" value="Genomic_DNA"/>
</dbReference>
<dbReference type="InterPro" id="IPR011009">
    <property type="entry name" value="Kinase-like_dom_sf"/>
</dbReference>
<evidence type="ECO:0000313" key="4">
    <source>
        <dbReference type="Proteomes" id="UP000800035"/>
    </source>
</evidence>
<accession>A0A6A5U7Q9</accession>
<proteinExistence type="predicted"/>
<name>A0A6A5U7Q9_9PLEO</name>
<organism evidence="3 4">
    <name type="scientific">Byssothecium circinans</name>
    <dbReference type="NCBI Taxonomy" id="147558"/>
    <lineage>
        <taxon>Eukaryota</taxon>
        <taxon>Fungi</taxon>
        <taxon>Dikarya</taxon>
        <taxon>Ascomycota</taxon>
        <taxon>Pezizomycotina</taxon>
        <taxon>Dothideomycetes</taxon>
        <taxon>Pleosporomycetidae</taxon>
        <taxon>Pleosporales</taxon>
        <taxon>Massarineae</taxon>
        <taxon>Massarinaceae</taxon>
        <taxon>Byssothecium</taxon>
    </lineage>
</organism>
<dbReference type="GO" id="GO:0005524">
    <property type="term" value="F:ATP binding"/>
    <property type="evidence" value="ECO:0007669"/>
    <property type="project" value="InterPro"/>
</dbReference>